<dbReference type="PANTHER" id="PTHR12526">
    <property type="entry name" value="GLYCOSYLTRANSFERASE"/>
    <property type="match status" value="1"/>
</dbReference>
<dbReference type="CDD" id="cd03801">
    <property type="entry name" value="GT4_PimA-like"/>
    <property type="match status" value="1"/>
</dbReference>
<accession>A0A0A1Z606</accession>
<dbReference type="SUPFAM" id="SSF53756">
    <property type="entry name" value="UDP-Glycosyltransferase/glycogen phosphorylase"/>
    <property type="match status" value="1"/>
</dbReference>
<dbReference type="RefSeq" id="WP_038845024.1">
    <property type="nucleotide sequence ID" value="NZ_ASGY01000070.1"/>
</dbReference>
<dbReference type="Gene3D" id="3.40.50.2000">
    <property type="entry name" value="Glycogen Phosphorylase B"/>
    <property type="match status" value="2"/>
</dbReference>
<dbReference type="GO" id="GO:0016757">
    <property type="term" value="F:glycosyltransferase activity"/>
    <property type="evidence" value="ECO:0007669"/>
    <property type="project" value="TreeGrafter"/>
</dbReference>
<feature type="domain" description="Glycosyltransferase subfamily 4-like N-terminal" evidence="1">
    <location>
        <begin position="17"/>
        <end position="210"/>
    </location>
</feature>
<gene>
    <name evidence="2" type="ORF">K814_0109605</name>
</gene>
<name>A0A0A1Z606_PSEFL</name>
<dbReference type="Proteomes" id="UP000030060">
    <property type="component" value="Unassembled WGS sequence"/>
</dbReference>
<dbReference type="Pfam" id="PF13439">
    <property type="entry name" value="Glyco_transf_4"/>
    <property type="match status" value="1"/>
</dbReference>
<reference evidence="2 3" key="1">
    <citation type="journal article" date="2013" name="Genome Announc.">
        <title>Draft Genome Sequence of Pseudomonas fluorescens LMG 5329, a White Line-Inducing Principle-Producing Bioindicator for the Mushroom Pathogen Pseudomonas tolaasii.</title>
        <authorList>
            <person name="Ghequire M.G."/>
            <person name="Rokni-Zadeh H."/>
            <person name="Zarrineh P."/>
            <person name="De Mot R."/>
        </authorList>
    </citation>
    <scope>NUCLEOTIDE SEQUENCE [LARGE SCALE GENOMIC DNA]</scope>
    <source>
        <strain evidence="2 3">LMG 5329</strain>
    </source>
</reference>
<comment type="caution">
    <text evidence="2">The sequence shown here is derived from an EMBL/GenBank/DDBJ whole genome shotgun (WGS) entry which is preliminary data.</text>
</comment>
<evidence type="ECO:0000313" key="2">
    <source>
        <dbReference type="EMBL" id="KGE68197.1"/>
    </source>
</evidence>
<evidence type="ECO:0000259" key="1">
    <source>
        <dbReference type="Pfam" id="PF13439"/>
    </source>
</evidence>
<dbReference type="OrthoDB" id="9807209at2"/>
<protein>
    <submittedName>
        <fullName evidence="2">Glycosyl transferase</fullName>
    </submittedName>
</protein>
<proteinExistence type="predicted"/>
<sequence>MRILWILPYSPWPATSGGKTRQFHLLRSLAARGHRITLLLHDKHPVSLTDRQVLEAFLEQLIILPRRPLRSVKTLIAGLFAPYPLLASVNGLSGALQDRFNQLLNEHWDVVQIEHTYTFQPYEDALARKSQPFVLTEHNVESALGAATYDRLPGWSLPFIRYDQWRYTRWERRVMRQATQVVAVTDSDAQTLEKIAGKPVSVVVNGVDCDHFAAARPDPSTRRVLFLGNYEYAPNVDAIEWALDEILPKVWARCPDARMSVCGFGMPDSWRERWPDPRIEWQGFVPNLLKLQSSCSVFLAPLRHGGGSKLKVLEALAAGLPLASTEQGVSGLDLVEGLDYLGGQTAASLADAVVRLLQFPDAAAPMGEAGRAYVRRAHDWSVAASQLEKVYASLSPLTHKEPACV</sequence>
<dbReference type="InterPro" id="IPR028098">
    <property type="entry name" value="Glyco_trans_4-like_N"/>
</dbReference>
<dbReference type="Pfam" id="PF13692">
    <property type="entry name" value="Glyco_trans_1_4"/>
    <property type="match status" value="1"/>
</dbReference>
<dbReference type="AlphaFoldDB" id="A0A0A1Z606"/>
<evidence type="ECO:0000313" key="3">
    <source>
        <dbReference type="Proteomes" id="UP000030060"/>
    </source>
</evidence>
<organism evidence="2 3">
    <name type="scientific">Pseudomonas fluorescens LMG 5329</name>
    <dbReference type="NCBI Taxonomy" id="1324332"/>
    <lineage>
        <taxon>Bacteria</taxon>
        <taxon>Pseudomonadati</taxon>
        <taxon>Pseudomonadota</taxon>
        <taxon>Gammaproteobacteria</taxon>
        <taxon>Pseudomonadales</taxon>
        <taxon>Pseudomonadaceae</taxon>
        <taxon>Pseudomonas</taxon>
    </lineage>
</organism>
<keyword evidence="2" id="KW-0808">Transferase</keyword>
<dbReference type="PANTHER" id="PTHR12526:SF636">
    <property type="entry name" value="BLL3647 PROTEIN"/>
    <property type="match status" value="1"/>
</dbReference>
<dbReference type="EMBL" id="ASGY01000070">
    <property type="protein sequence ID" value="KGE68197.1"/>
    <property type="molecule type" value="Genomic_DNA"/>
</dbReference>